<organism evidence="1 2">
    <name type="scientific">Nocardia asteroides NBRC 15531</name>
    <dbReference type="NCBI Taxonomy" id="1110697"/>
    <lineage>
        <taxon>Bacteria</taxon>
        <taxon>Bacillati</taxon>
        <taxon>Actinomycetota</taxon>
        <taxon>Actinomycetes</taxon>
        <taxon>Mycobacteriales</taxon>
        <taxon>Nocardiaceae</taxon>
        <taxon>Nocardia</taxon>
    </lineage>
</organism>
<dbReference type="Proteomes" id="UP000017048">
    <property type="component" value="Unassembled WGS sequence"/>
</dbReference>
<sequence length="122" mass="12949">MPRHDSGDVLAEFLAGIGAAWYAIALQDIVGWATAIGGFLPGSADGEGYLVRGEELGPEFGDWIRRCVACPDTRDTLTIIVSDVSPHVVARIQILGARAITKASPQQGRVVVAYDEVIVETA</sequence>
<dbReference type="AlphaFoldDB" id="U5EJF6"/>
<dbReference type="OrthoDB" id="9953855at2"/>
<dbReference type="EMBL" id="BAFO02000032">
    <property type="protein sequence ID" value="GAD86531.1"/>
    <property type="molecule type" value="Genomic_DNA"/>
</dbReference>
<dbReference type="RefSeq" id="WP_022566993.1">
    <property type="nucleotide sequence ID" value="NZ_BAFO02000032.1"/>
</dbReference>
<keyword evidence="2" id="KW-1185">Reference proteome</keyword>
<reference evidence="1 2" key="1">
    <citation type="journal article" date="2014" name="BMC Genomics">
        <title>Genome based analysis of type-I polyketide synthase and nonribosomal peptide synthetase gene clusters in seven strains of five representative Nocardia species.</title>
        <authorList>
            <person name="Komaki H."/>
            <person name="Ichikawa N."/>
            <person name="Hosoyama A."/>
            <person name="Takahashi-Nakaguchi A."/>
            <person name="Matsuzawa T."/>
            <person name="Suzuki K."/>
            <person name="Fujita N."/>
            <person name="Gonoi T."/>
        </authorList>
    </citation>
    <scope>NUCLEOTIDE SEQUENCE [LARGE SCALE GENOMIC DNA]</scope>
    <source>
        <strain evidence="1 2">NBRC 15531</strain>
    </source>
</reference>
<proteinExistence type="predicted"/>
<protein>
    <submittedName>
        <fullName evidence="1">Uncharacterized protein</fullName>
    </submittedName>
</protein>
<accession>U5EJF6</accession>
<evidence type="ECO:0000313" key="1">
    <source>
        <dbReference type="EMBL" id="GAD86531.1"/>
    </source>
</evidence>
<comment type="caution">
    <text evidence="1">The sequence shown here is derived from an EMBL/GenBank/DDBJ whole genome shotgun (WGS) entry which is preliminary data.</text>
</comment>
<evidence type="ECO:0000313" key="2">
    <source>
        <dbReference type="Proteomes" id="UP000017048"/>
    </source>
</evidence>
<dbReference type="GeneID" id="91517139"/>
<name>U5EJF6_NOCAS</name>
<gene>
    <name evidence="1" type="ORF">NCAST_32_10180</name>
</gene>